<dbReference type="PANTHER" id="PTHR10131">
    <property type="entry name" value="TNF RECEPTOR ASSOCIATED FACTOR"/>
    <property type="match status" value="1"/>
</dbReference>
<dbReference type="Proteomes" id="UP001215280">
    <property type="component" value="Unassembled WGS sequence"/>
</dbReference>
<comment type="caution">
    <text evidence="7">The sequence shown here is derived from an EMBL/GenBank/DDBJ whole genome shotgun (WGS) entry which is preliminary data.</text>
</comment>
<proteinExistence type="predicted"/>
<dbReference type="PANTHER" id="PTHR10131:SF94">
    <property type="entry name" value="TNF RECEPTOR-ASSOCIATED FACTOR 4"/>
    <property type="match status" value="1"/>
</dbReference>
<dbReference type="SUPFAM" id="SSF57850">
    <property type="entry name" value="RING/U-box"/>
    <property type="match status" value="1"/>
</dbReference>
<dbReference type="InterPro" id="IPR001293">
    <property type="entry name" value="Znf_TRAF"/>
</dbReference>
<evidence type="ECO:0000256" key="2">
    <source>
        <dbReference type="ARBA" id="ARBA00022771"/>
    </source>
</evidence>
<evidence type="ECO:0000256" key="1">
    <source>
        <dbReference type="ARBA" id="ARBA00022723"/>
    </source>
</evidence>
<dbReference type="SUPFAM" id="SSF49599">
    <property type="entry name" value="TRAF domain-like"/>
    <property type="match status" value="2"/>
</dbReference>
<feature type="domain" description="TRAF-type" evidence="6">
    <location>
        <begin position="153"/>
        <end position="197"/>
    </location>
</feature>
<dbReference type="Pfam" id="PF00097">
    <property type="entry name" value="zf-C3HC4"/>
    <property type="match status" value="1"/>
</dbReference>
<feature type="domain" description="RING-type" evidence="5">
    <location>
        <begin position="16"/>
        <end position="55"/>
    </location>
</feature>
<keyword evidence="3 4" id="KW-0862">Zinc</keyword>
<evidence type="ECO:0000313" key="7">
    <source>
        <dbReference type="EMBL" id="KAJ7780511.1"/>
    </source>
</evidence>
<dbReference type="Gene3D" id="3.30.40.10">
    <property type="entry name" value="Zinc/RING finger domain, C3HC4 (zinc finger)"/>
    <property type="match status" value="3"/>
</dbReference>
<dbReference type="InterPro" id="IPR018957">
    <property type="entry name" value="Znf_C3HC4_RING-type"/>
</dbReference>
<dbReference type="PROSITE" id="PS00518">
    <property type="entry name" value="ZF_RING_1"/>
    <property type="match status" value="1"/>
</dbReference>
<dbReference type="SMART" id="SM00184">
    <property type="entry name" value="RING"/>
    <property type="match status" value="1"/>
</dbReference>
<sequence length="490" mass="53034">MLFNYVELEPNSNLLCCICRMPFIQPVTTRTCSHTFCRDCIFKAISHARQCPVDRSALSEDDLLPANSIIRSLVDELIVECIHRDSGCTHTCQRQLLTAHIMDSCPYRRVACPKGECDEIFAGKDAESHSCVHKLAGCDLCGSQIKLEDLQRHALECTDGPVTCEFCALELSRSDLAAHNNTCPAAVIPCLHASNGCGWTGPRSDLVLSHIPVCPYEALAGFFALNNTKFARIAEENLFLRHRVEILEARAQTTQRELQSAKTALGPWYRPDGVYAYSTNTPTSVDLPPDLQPASASASRRYSQAIDAPPLFEHAPADALAAYFPAETDALERRNLPASPQSWEPPFGVSAGAGTALNPNAQHAVAPLNLSTTIEGALAGVRGSVVALGGAVDSLARRSDIALSNEARRLNEEVMSLRANVHGLRMQVHAIMMDRNAQVTGRNVNEGGNIFNPNPMNSGGDGTWPPVASGPARFYYPGPPPLPGQSITKL</sequence>
<name>A0AAD7KAI3_9AGAR</name>
<organism evidence="7 8">
    <name type="scientific">Mycena maculata</name>
    <dbReference type="NCBI Taxonomy" id="230809"/>
    <lineage>
        <taxon>Eukaryota</taxon>
        <taxon>Fungi</taxon>
        <taxon>Dikarya</taxon>
        <taxon>Basidiomycota</taxon>
        <taxon>Agaricomycotina</taxon>
        <taxon>Agaricomycetes</taxon>
        <taxon>Agaricomycetidae</taxon>
        <taxon>Agaricales</taxon>
        <taxon>Marasmiineae</taxon>
        <taxon>Mycenaceae</taxon>
        <taxon>Mycena</taxon>
    </lineage>
</organism>
<evidence type="ECO:0000313" key="8">
    <source>
        <dbReference type="Proteomes" id="UP001215280"/>
    </source>
</evidence>
<dbReference type="InterPro" id="IPR013083">
    <property type="entry name" value="Znf_RING/FYVE/PHD"/>
</dbReference>
<dbReference type="InterPro" id="IPR001841">
    <property type="entry name" value="Znf_RING"/>
</dbReference>
<evidence type="ECO:0000256" key="4">
    <source>
        <dbReference type="PROSITE-ProRule" id="PRU00207"/>
    </source>
</evidence>
<reference evidence="7" key="1">
    <citation type="submission" date="2023-03" db="EMBL/GenBank/DDBJ databases">
        <title>Massive genome expansion in bonnet fungi (Mycena s.s.) driven by repeated elements and novel gene families across ecological guilds.</title>
        <authorList>
            <consortium name="Lawrence Berkeley National Laboratory"/>
            <person name="Harder C.B."/>
            <person name="Miyauchi S."/>
            <person name="Viragh M."/>
            <person name="Kuo A."/>
            <person name="Thoen E."/>
            <person name="Andreopoulos B."/>
            <person name="Lu D."/>
            <person name="Skrede I."/>
            <person name="Drula E."/>
            <person name="Henrissat B."/>
            <person name="Morin E."/>
            <person name="Kohler A."/>
            <person name="Barry K."/>
            <person name="LaButti K."/>
            <person name="Morin E."/>
            <person name="Salamov A."/>
            <person name="Lipzen A."/>
            <person name="Mereny Z."/>
            <person name="Hegedus B."/>
            <person name="Baldrian P."/>
            <person name="Stursova M."/>
            <person name="Weitz H."/>
            <person name="Taylor A."/>
            <person name="Grigoriev I.V."/>
            <person name="Nagy L.G."/>
            <person name="Martin F."/>
            <person name="Kauserud H."/>
        </authorList>
    </citation>
    <scope>NUCLEOTIDE SEQUENCE</scope>
    <source>
        <strain evidence="7">CBHHK188m</strain>
    </source>
</reference>
<dbReference type="EMBL" id="JARJLG010000005">
    <property type="protein sequence ID" value="KAJ7780511.1"/>
    <property type="molecule type" value="Genomic_DNA"/>
</dbReference>
<gene>
    <name evidence="7" type="ORF">DFH07DRAFT_792496</name>
</gene>
<dbReference type="PROSITE" id="PS50145">
    <property type="entry name" value="ZF_TRAF"/>
    <property type="match status" value="1"/>
</dbReference>
<keyword evidence="1 4" id="KW-0479">Metal-binding</keyword>
<dbReference type="Pfam" id="PF02176">
    <property type="entry name" value="zf-TRAF"/>
    <property type="match status" value="1"/>
</dbReference>
<evidence type="ECO:0000256" key="3">
    <source>
        <dbReference type="ARBA" id="ARBA00022833"/>
    </source>
</evidence>
<keyword evidence="2 4" id="KW-0863">Zinc-finger</keyword>
<accession>A0AAD7KAI3</accession>
<dbReference type="AlphaFoldDB" id="A0AAD7KAI3"/>
<keyword evidence="8" id="KW-1185">Reference proteome</keyword>
<feature type="zinc finger region" description="TRAF-type" evidence="4">
    <location>
        <begin position="153"/>
        <end position="197"/>
    </location>
</feature>
<dbReference type="InterPro" id="IPR017907">
    <property type="entry name" value="Znf_RING_CS"/>
</dbReference>
<dbReference type="GO" id="GO:0008270">
    <property type="term" value="F:zinc ion binding"/>
    <property type="evidence" value="ECO:0007669"/>
    <property type="project" value="UniProtKB-KW"/>
</dbReference>
<evidence type="ECO:0000259" key="6">
    <source>
        <dbReference type="PROSITE" id="PS50145"/>
    </source>
</evidence>
<protein>
    <submittedName>
        <fullName evidence="7">Uncharacterized protein</fullName>
    </submittedName>
</protein>
<evidence type="ECO:0000259" key="5">
    <source>
        <dbReference type="PROSITE" id="PS50089"/>
    </source>
</evidence>
<dbReference type="PROSITE" id="PS50089">
    <property type="entry name" value="ZF_RING_2"/>
    <property type="match status" value="1"/>
</dbReference>